<dbReference type="EMBL" id="JPVN01000008">
    <property type="protein sequence ID" value="KGR79064.1"/>
    <property type="molecule type" value="Genomic_DNA"/>
</dbReference>
<evidence type="ECO:0000313" key="2">
    <source>
        <dbReference type="EMBL" id="KGR79064.1"/>
    </source>
</evidence>
<proteinExistence type="predicted"/>
<accession>A0A0A3I2V6</accession>
<evidence type="ECO:0000313" key="3">
    <source>
        <dbReference type="Proteomes" id="UP000030416"/>
    </source>
</evidence>
<dbReference type="STRING" id="1384049.CD29_08650"/>
<dbReference type="Pfam" id="PF26349">
    <property type="entry name" value="YoqH"/>
    <property type="match status" value="1"/>
</dbReference>
<evidence type="ECO:0000256" key="1">
    <source>
        <dbReference type="SAM" id="SignalP"/>
    </source>
</evidence>
<dbReference type="RefSeq" id="WP_036185267.1">
    <property type="nucleotide sequence ID" value="NZ_AVDA01000008.1"/>
</dbReference>
<feature type="signal peptide" evidence="1">
    <location>
        <begin position="1"/>
        <end position="21"/>
    </location>
</feature>
<dbReference type="OrthoDB" id="2439167at2"/>
<reference evidence="2 3" key="1">
    <citation type="submission" date="2014-02" db="EMBL/GenBank/DDBJ databases">
        <title>Draft genome sequence of Lysinibacillus manganicus DSM 26584T.</title>
        <authorList>
            <person name="Zhang F."/>
            <person name="Wang G."/>
            <person name="Zhang L."/>
        </authorList>
    </citation>
    <scope>NUCLEOTIDE SEQUENCE [LARGE SCALE GENOMIC DNA]</scope>
    <source>
        <strain evidence="2 3">DSM 26584</strain>
    </source>
</reference>
<sequence>MNKLIFSLILVLVIFPSQTHSENKMEELPPCSAILEPTKNAPKNARGIALIYNIERKFNDERTSLSVLALHLPKPLSFGDYDGYEVLAYIPNEISWTFPLSPVTNYRETTWAGKLDEVSPEMRPTRIKVRTINTTTKKTGPIVLEKILKPC</sequence>
<dbReference type="eggNOG" id="COG1388">
    <property type="taxonomic scope" value="Bacteria"/>
</dbReference>
<dbReference type="InterPro" id="IPR058968">
    <property type="entry name" value="YoqH-like"/>
</dbReference>
<keyword evidence="1" id="KW-0732">Signal</keyword>
<gene>
    <name evidence="2" type="ORF">CD29_08650</name>
</gene>
<dbReference type="AlphaFoldDB" id="A0A0A3I2V6"/>
<organism evidence="2 3">
    <name type="scientific">Ureibacillus manganicus DSM 26584</name>
    <dbReference type="NCBI Taxonomy" id="1384049"/>
    <lineage>
        <taxon>Bacteria</taxon>
        <taxon>Bacillati</taxon>
        <taxon>Bacillota</taxon>
        <taxon>Bacilli</taxon>
        <taxon>Bacillales</taxon>
        <taxon>Caryophanaceae</taxon>
        <taxon>Ureibacillus</taxon>
    </lineage>
</organism>
<comment type="caution">
    <text evidence="2">The sequence shown here is derived from an EMBL/GenBank/DDBJ whole genome shotgun (WGS) entry which is preliminary data.</text>
</comment>
<name>A0A0A3I2V6_9BACL</name>
<protein>
    <submittedName>
        <fullName evidence="2">Uncharacterized protein</fullName>
    </submittedName>
</protein>
<dbReference type="Proteomes" id="UP000030416">
    <property type="component" value="Unassembled WGS sequence"/>
</dbReference>
<feature type="chain" id="PRO_5002014258" evidence="1">
    <location>
        <begin position="22"/>
        <end position="151"/>
    </location>
</feature>
<keyword evidence="3" id="KW-1185">Reference proteome</keyword>